<dbReference type="GO" id="GO:0006302">
    <property type="term" value="P:double-strand break repair"/>
    <property type="evidence" value="ECO:0007669"/>
    <property type="project" value="InterPro"/>
</dbReference>
<protein>
    <submittedName>
        <fullName evidence="3">AAA family ATPase</fullName>
    </submittedName>
</protein>
<comment type="caution">
    <text evidence="3">The sequence shown here is derived from an EMBL/GenBank/DDBJ whole genome shotgun (WGS) entry which is preliminary data.</text>
</comment>
<feature type="domain" description="Rad50/SbcC-type AAA" evidence="2">
    <location>
        <begin position="123"/>
        <end position="176"/>
    </location>
</feature>
<evidence type="ECO:0000256" key="1">
    <source>
        <dbReference type="SAM" id="MobiDB-lite"/>
    </source>
</evidence>
<dbReference type="InterPro" id="IPR027417">
    <property type="entry name" value="P-loop_NTPase"/>
</dbReference>
<dbReference type="RefSeq" id="WP_145149013.1">
    <property type="nucleotide sequence ID" value="NZ_VNIM01000015.1"/>
</dbReference>
<dbReference type="PANTHER" id="PTHR32182:SF0">
    <property type="entry name" value="DNA REPLICATION AND REPAIR PROTEIN RECF"/>
    <property type="match status" value="1"/>
</dbReference>
<keyword evidence="4" id="KW-1185">Reference proteome</keyword>
<dbReference type="SUPFAM" id="SSF52540">
    <property type="entry name" value="P-loop containing nucleoside triphosphate hydrolases"/>
    <property type="match status" value="1"/>
</dbReference>
<dbReference type="PANTHER" id="PTHR32182">
    <property type="entry name" value="DNA REPLICATION AND REPAIR PROTEIN RECF"/>
    <property type="match status" value="1"/>
</dbReference>
<proteinExistence type="predicted"/>
<reference evidence="3 4" key="1">
    <citation type="submission" date="2019-07" db="EMBL/GenBank/DDBJ databases">
        <title>Sphingomonas solaris sp. nov., isolated from a solar panel from Boston, Massachusetts.</title>
        <authorList>
            <person name="Tanner K."/>
            <person name="Pascual J."/>
            <person name="Mancuso C."/>
            <person name="Pereto J."/>
            <person name="Khalil A."/>
            <person name="Vilanova C."/>
        </authorList>
    </citation>
    <scope>NUCLEOTIDE SEQUENCE [LARGE SCALE GENOMIC DNA]</scope>
    <source>
        <strain evidence="3 4">R4DWN</strain>
    </source>
</reference>
<dbReference type="InterPro" id="IPR038729">
    <property type="entry name" value="Rad50/SbcC_AAA"/>
</dbReference>
<dbReference type="OrthoDB" id="6725102at2"/>
<dbReference type="GO" id="GO:0016887">
    <property type="term" value="F:ATP hydrolysis activity"/>
    <property type="evidence" value="ECO:0007669"/>
    <property type="project" value="InterPro"/>
</dbReference>
<name>A0A558R981_9SPHN</name>
<sequence length="1303" mass="139195">MADDTGAPRDIHLLTTDALLADLIGGRPVALGGGEQLALASDDARAVLDWYRLNRGKSAANLSAADTDAIIDVIGTPPPTTEAEAENGTARTNKLLRLVKAEAHRFAGLHAYGRASAPPASFVFEPGKPVILLEGVNGSGKTSIVNAIIWCLSGHLIRSQRPPEEGPLDFACEIARDDGTTTTHPMSAITPLPPKSAELPPDGEAIPADSWVELTFADADGAMLPPLRRSQSRSPRGRLTEAAPDLEAVGIDPIAWRIATTMPALLPFLSVGSASQLGEAVARLTGLADLVDLARHAEKMSTRITKTATPEIEKQRLEIAGRYQQAADDLAGIIVETPAISFKDDVPAVDGERAAESIAELSAHFADMKATALSEAQGVLGEAFDPENKQARDDLEASIAPAIERLRTAGELPSIARLSALKVDAAEVADVVALLTQVEAEAATLAQLATNPDRARRAQLYAKVSAWMHDHAHVDDGTCPVCVGQLHGACDPVTGEPVVDHLTEAARDRQVIARTIADWAGHWVGHLLQALPPAIAREARGDLPAGPAALLRTGLADELFASEPFQGPLGALRPDAEKLIDERLAALPGFTEPADRPMPVALGKSVAGLQQMIERIYRALAFAEWREIGREPLKAFLQTVRRGDDGDANAPRAIGRRLTSLLQIVEGVAPLNSAIEQVRRLEAARVAHAAKKERIAACGRASAALDVLVPLGRLAQKQVDTLRRKLHNRSEHWRRAIYRNATTFAPDLAGTGMNARGVLDLKVGRDGVTAPAQHISNASALRGALLGFFLAFREHVLATRGGLELLVLDDPQELLDHDNRQRLAHGLAAVAAAGAQLLVTTHDRRFARSLVAENRADERVQHLSVHAVNFVHPTLSLSPTIEEVDRRRQAFVANLDSEVDAQNYASDLRVFVEGRLGDLFDDLAEPAHATSTQALTLFPLLDRLRALIAAGSGELFNSPVLKRFVDDPGLADGAAPRRILNKAHHQDRASITYMDVKDVEPAFVRLRTGVEKVHEQFRLHRWREPLAATDPADTNVVLLPVMARPSFSVPICPDIAAFAGAMPAGGSQDAASEQLDGDWFDGKALFYVRGETLGFSIPSGAIAVVDAEPYPGRDRNLVIARHQGNVLARRLVKAPGSLGISLAAQTPDPRTPRPTMTYDESKVRLYRIVGAIFTDMPPPVGGGEATPVDAAPELTRIEVAYRVREDSAIPLALPGQVILGGAELSPSDLSAWEGKLAAVTLSDGTSVFKRVGARLGGGLAHLRQFETIGGLGSSIVIATETIDDVASTPVMASARRVLGVLYE</sequence>
<dbReference type="Pfam" id="PF13476">
    <property type="entry name" value="AAA_23"/>
    <property type="match status" value="1"/>
</dbReference>
<dbReference type="Gene3D" id="3.40.50.300">
    <property type="entry name" value="P-loop containing nucleotide triphosphate hydrolases"/>
    <property type="match status" value="2"/>
</dbReference>
<dbReference type="GO" id="GO:0000731">
    <property type="term" value="P:DNA synthesis involved in DNA repair"/>
    <property type="evidence" value="ECO:0007669"/>
    <property type="project" value="TreeGrafter"/>
</dbReference>
<organism evidence="3 4">
    <name type="scientific">Alterirhizorhabdus solaris</name>
    <dbReference type="NCBI Taxonomy" id="2529389"/>
    <lineage>
        <taxon>Bacteria</taxon>
        <taxon>Pseudomonadati</taxon>
        <taxon>Pseudomonadota</taxon>
        <taxon>Alphaproteobacteria</taxon>
        <taxon>Sphingomonadales</taxon>
        <taxon>Rhizorhabdaceae</taxon>
        <taxon>Alterirhizorhabdus</taxon>
    </lineage>
</organism>
<evidence type="ECO:0000259" key="2">
    <source>
        <dbReference type="Pfam" id="PF13476"/>
    </source>
</evidence>
<accession>A0A558R981</accession>
<evidence type="ECO:0000313" key="3">
    <source>
        <dbReference type="EMBL" id="TVV75936.1"/>
    </source>
</evidence>
<feature type="region of interest" description="Disordered" evidence="1">
    <location>
        <begin position="181"/>
        <end position="204"/>
    </location>
</feature>
<gene>
    <name evidence="3" type="ORF">FOY91_05670</name>
</gene>
<evidence type="ECO:0000313" key="4">
    <source>
        <dbReference type="Proteomes" id="UP000318681"/>
    </source>
</evidence>
<dbReference type="Proteomes" id="UP000318681">
    <property type="component" value="Unassembled WGS sequence"/>
</dbReference>
<dbReference type="EMBL" id="VNIM01000015">
    <property type="protein sequence ID" value="TVV75936.1"/>
    <property type="molecule type" value="Genomic_DNA"/>
</dbReference>